<dbReference type="EMBL" id="JATAAI010000064">
    <property type="protein sequence ID" value="KAK1732565.1"/>
    <property type="molecule type" value="Genomic_DNA"/>
</dbReference>
<evidence type="ECO:0000313" key="1">
    <source>
        <dbReference type="EMBL" id="KAK1732565.1"/>
    </source>
</evidence>
<sequence>MYSSSEDEGSDDEASSVYPETMLDKIKRNAPGTTTLSWGFFLRNMNMTDDGWEELGRDVSHNTHLKNVYLNEASPSHVLCKQNQRQQNWFINETTTKNNNILYYDRLEWRSMSMSKSKARSNEQGIVAVR</sequence>
<proteinExistence type="predicted"/>
<comment type="caution">
    <text evidence="1">The sequence shown here is derived from an EMBL/GenBank/DDBJ whole genome shotgun (WGS) entry which is preliminary data.</text>
</comment>
<protein>
    <submittedName>
        <fullName evidence="1">Uncharacterized protein</fullName>
    </submittedName>
</protein>
<reference evidence="1" key="1">
    <citation type="submission" date="2023-06" db="EMBL/GenBank/DDBJ databases">
        <title>Survivors Of The Sea: Transcriptome response of Skeletonema marinoi to long-term dormancy.</title>
        <authorList>
            <person name="Pinder M.I.M."/>
            <person name="Kourtchenko O."/>
            <person name="Robertson E.K."/>
            <person name="Larsson T."/>
            <person name="Maumus F."/>
            <person name="Osuna-Cruz C.M."/>
            <person name="Vancaester E."/>
            <person name="Stenow R."/>
            <person name="Vandepoele K."/>
            <person name="Ploug H."/>
            <person name="Bruchert V."/>
            <person name="Godhe A."/>
            <person name="Topel M."/>
        </authorList>
    </citation>
    <scope>NUCLEOTIDE SEQUENCE</scope>
    <source>
        <strain evidence="1">R05AC</strain>
    </source>
</reference>
<name>A0AAD8XSF1_9STRA</name>
<keyword evidence="2" id="KW-1185">Reference proteome</keyword>
<dbReference type="Proteomes" id="UP001224775">
    <property type="component" value="Unassembled WGS sequence"/>
</dbReference>
<evidence type="ECO:0000313" key="2">
    <source>
        <dbReference type="Proteomes" id="UP001224775"/>
    </source>
</evidence>
<organism evidence="1 2">
    <name type="scientific">Skeletonema marinoi</name>
    <dbReference type="NCBI Taxonomy" id="267567"/>
    <lineage>
        <taxon>Eukaryota</taxon>
        <taxon>Sar</taxon>
        <taxon>Stramenopiles</taxon>
        <taxon>Ochrophyta</taxon>
        <taxon>Bacillariophyta</taxon>
        <taxon>Coscinodiscophyceae</taxon>
        <taxon>Thalassiosirophycidae</taxon>
        <taxon>Thalassiosirales</taxon>
        <taxon>Skeletonemataceae</taxon>
        <taxon>Skeletonema</taxon>
        <taxon>Skeletonema marinoi-dohrnii complex</taxon>
    </lineage>
</organism>
<dbReference type="AlphaFoldDB" id="A0AAD8XSF1"/>
<accession>A0AAD8XSF1</accession>
<gene>
    <name evidence="1" type="ORF">QTG54_016777</name>
</gene>